<dbReference type="OrthoDB" id="3051724at2759"/>
<dbReference type="Proteomes" id="UP000242287">
    <property type="component" value="Unassembled WGS sequence"/>
</dbReference>
<dbReference type="SUPFAM" id="SSF53474">
    <property type="entry name" value="alpha/beta-Hydrolases"/>
    <property type="match status" value="1"/>
</dbReference>
<proteinExistence type="predicted"/>
<dbReference type="STRING" id="703135.A0A2A9NGD9"/>
<dbReference type="AlphaFoldDB" id="A0A2A9NGD9"/>
<keyword evidence="2" id="KW-1185">Reference proteome</keyword>
<organism evidence="1 2">
    <name type="scientific">Amanita thiersii Skay4041</name>
    <dbReference type="NCBI Taxonomy" id="703135"/>
    <lineage>
        <taxon>Eukaryota</taxon>
        <taxon>Fungi</taxon>
        <taxon>Dikarya</taxon>
        <taxon>Basidiomycota</taxon>
        <taxon>Agaricomycotina</taxon>
        <taxon>Agaricomycetes</taxon>
        <taxon>Agaricomycetidae</taxon>
        <taxon>Agaricales</taxon>
        <taxon>Pluteineae</taxon>
        <taxon>Amanitaceae</taxon>
        <taxon>Amanita</taxon>
    </lineage>
</organism>
<gene>
    <name evidence="1" type="ORF">AMATHDRAFT_50806</name>
</gene>
<dbReference type="InterPro" id="IPR029058">
    <property type="entry name" value="AB_hydrolase_fold"/>
</dbReference>
<reference evidence="1 2" key="1">
    <citation type="submission" date="2014-02" db="EMBL/GenBank/DDBJ databases">
        <title>Transposable element dynamics among asymbiotic and ectomycorrhizal Amanita fungi.</title>
        <authorList>
            <consortium name="DOE Joint Genome Institute"/>
            <person name="Hess J."/>
            <person name="Skrede I."/>
            <person name="Wolfe B."/>
            <person name="LaButti K."/>
            <person name="Ohm R.A."/>
            <person name="Grigoriev I.V."/>
            <person name="Pringle A."/>
        </authorList>
    </citation>
    <scope>NUCLEOTIDE SEQUENCE [LARGE SCALE GENOMIC DNA]</scope>
    <source>
        <strain evidence="1 2">SKay4041</strain>
    </source>
</reference>
<evidence type="ECO:0000313" key="1">
    <source>
        <dbReference type="EMBL" id="PFH46780.1"/>
    </source>
</evidence>
<dbReference type="EMBL" id="KZ302160">
    <property type="protein sequence ID" value="PFH46780.1"/>
    <property type="molecule type" value="Genomic_DNA"/>
</dbReference>
<dbReference type="Gene3D" id="3.40.50.1820">
    <property type="entry name" value="alpha/beta hydrolase"/>
    <property type="match status" value="1"/>
</dbReference>
<accession>A0A2A9NGD9</accession>
<sequence length="103" mass="11627">MFPPCNMQGWGQILNRCMLLWVKAFGDKAFKGQFAISPALHGDDVAYYFPSTMNPSGRPTFDNVDFDNAFAQFFLNFAISLNPNVKTNPSNITPQWSMEGRPE</sequence>
<evidence type="ECO:0000313" key="2">
    <source>
        <dbReference type="Proteomes" id="UP000242287"/>
    </source>
</evidence>
<name>A0A2A9NGD9_9AGAR</name>
<protein>
    <submittedName>
        <fullName evidence="1">Uncharacterized protein</fullName>
    </submittedName>
</protein>